<dbReference type="STRING" id="1263082.A0A068SAL0"/>
<evidence type="ECO:0000313" key="2">
    <source>
        <dbReference type="Proteomes" id="UP000027586"/>
    </source>
</evidence>
<sequence>MQVEEEERVVIVLQFFAFVILAQEQVKYSVISLLPKDDAAAATKMAVIVDDHPYPLELTTTSSLLFAGSAPAAQHHYYYAKIKADGSVVEKEPFERQPFDGESTPNEHYNRSWNKWDITQLPNVLEPLPSIHRIKSDLHNDGEIPTIHIVGDPQQIQNMHEHNQDDIQVMTNMTFIRLHDIKTFSNVEFELSGHYSRKNAKLAYNIKLPKKSDLSGYRRLKLRALGTDPSYIREDLGFKMIHAAGIPATDSSFVRVYINDQPLGLFGFIEKYKNPWLRNEFADGNKDYQQGVLYQGKFGNAKNQIFDRISDLSYYGDNPSSYNMGQYKIAEDPSTGEPDYTGLIELTKFLDNPPANKDAWETHFDMESVLRGIALEITLGFGDGYLVAADNYYVYQTAPGSSKYMFMLWDIDLILGSSYTAAMSHLETGDWHQFAGGLTMKRPLMKFVDIPEYANRLDELIREFNDKLLFGAATEKRIDDTVAMLKEDVAWDKTCPRVSHVSPFDFTDLAPLADLLGLMKKVDMDGHTVRDFNKRQRNDDVGFMQAINGPTGYDSLHGVKEFIKNKRRNIKNYYGNK</sequence>
<organism evidence="1 2">
    <name type="scientific">Lichtheimia corymbifera JMRC:FSU:9682</name>
    <dbReference type="NCBI Taxonomy" id="1263082"/>
    <lineage>
        <taxon>Eukaryota</taxon>
        <taxon>Fungi</taxon>
        <taxon>Fungi incertae sedis</taxon>
        <taxon>Mucoromycota</taxon>
        <taxon>Mucoromycotina</taxon>
        <taxon>Mucoromycetes</taxon>
        <taxon>Mucorales</taxon>
        <taxon>Lichtheimiaceae</taxon>
        <taxon>Lichtheimia</taxon>
    </lineage>
</organism>
<dbReference type="PANTHER" id="PTHR40050">
    <property type="entry name" value="INNER SPORE COAT PROTEIN H"/>
    <property type="match status" value="1"/>
</dbReference>
<dbReference type="VEuPathDB" id="FungiDB:LCOR_09162.1"/>
<dbReference type="EMBL" id="CBTN010000055">
    <property type="protein sequence ID" value="CDH58296.1"/>
    <property type="molecule type" value="Genomic_DNA"/>
</dbReference>
<keyword evidence="2" id="KW-1185">Reference proteome</keyword>
<dbReference type="AlphaFoldDB" id="A0A068SAL0"/>
<dbReference type="Proteomes" id="UP000027586">
    <property type="component" value="Unassembled WGS sequence"/>
</dbReference>
<evidence type="ECO:0000313" key="1">
    <source>
        <dbReference type="EMBL" id="CDH58296.1"/>
    </source>
</evidence>
<proteinExistence type="predicted"/>
<gene>
    <name evidence="1" type="ORF">LCOR_09162.1</name>
</gene>
<dbReference type="InterPro" id="IPR014867">
    <property type="entry name" value="Spore_coat_CotH_CotH2/3/7"/>
</dbReference>
<protein>
    <recommendedName>
        <fullName evidence="3">Spore coat protein coth</fullName>
    </recommendedName>
</protein>
<dbReference type="PANTHER" id="PTHR40050:SF1">
    <property type="entry name" value="INNER SPORE COAT PROTEIN H"/>
    <property type="match status" value="1"/>
</dbReference>
<comment type="caution">
    <text evidence="1">The sequence shown here is derived from an EMBL/GenBank/DDBJ whole genome shotgun (WGS) entry which is preliminary data.</text>
</comment>
<name>A0A068SAL0_9FUNG</name>
<reference evidence="1" key="1">
    <citation type="submission" date="2013-08" db="EMBL/GenBank/DDBJ databases">
        <title>Gene expansion shapes genome architecture in the human pathogen Lichtheimia corymbifera: an evolutionary genomics analysis in the ancient terrestrial Mucorales (Mucoromycotina).</title>
        <authorList>
            <person name="Schwartze V.U."/>
            <person name="Winter S."/>
            <person name="Shelest E."/>
            <person name="Marcet-Houben M."/>
            <person name="Horn F."/>
            <person name="Wehner S."/>
            <person name="Hoffmann K."/>
            <person name="Riege K."/>
            <person name="Sammeth M."/>
            <person name="Nowrousian M."/>
            <person name="Valiante V."/>
            <person name="Linde J."/>
            <person name="Jacobsen I.D."/>
            <person name="Marz M."/>
            <person name="Brakhage A.A."/>
            <person name="Gabaldon T."/>
            <person name="Bocker S."/>
            <person name="Voigt K."/>
        </authorList>
    </citation>
    <scope>NUCLEOTIDE SEQUENCE [LARGE SCALE GENOMIC DNA]</scope>
    <source>
        <strain evidence="1">FSU 9682</strain>
    </source>
</reference>
<dbReference type="OrthoDB" id="10267127at2759"/>
<evidence type="ECO:0008006" key="3">
    <source>
        <dbReference type="Google" id="ProtNLM"/>
    </source>
</evidence>
<accession>A0A068SAL0</accession>
<dbReference type="Pfam" id="PF08757">
    <property type="entry name" value="CotH"/>
    <property type="match status" value="1"/>
</dbReference>